<gene>
    <name evidence="2" type="ORF">ABT384_24515</name>
</gene>
<evidence type="ECO:0000256" key="1">
    <source>
        <dbReference type="SAM" id="MobiDB-lite"/>
    </source>
</evidence>
<dbReference type="EMBL" id="JBEPFB010000011">
    <property type="protein sequence ID" value="MER7375803.1"/>
    <property type="molecule type" value="Genomic_DNA"/>
</dbReference>
<reference evidence="2 3" key="1">
    <citation type="submission" date="2024-06" db="EMBL/GenBank/DDBJ databases">
        <title>The Natural Products Discovery Center: Release of the First 8490 Sequenced Strains for Exploring Actinobacteria Biosynthetic Diversity.</title>
        <authorList>
            <person name="Kalkreuter E."/>
            <person name="Kautsar S.A."/>
            <person name="Yang D."/>
            <person name="Bader C.D."/>
            <person name="Teijaro C.N."/>
            <person name="Fluegel L."/>
            <person name="Davis C.M."/>
            <person name="Simpson J.R."/>
            <person name="Lauterbach L."/>
            <person name="Steele A.D."/>
            <person name="Gui C."/>
            <person name="Meng S."/>
            <person name="Li G."/>
            <person name="Viehrig K."/>
            <person name="Ye F."/>
            <person name="Su P."/>
            <person name="Kiefer A.F."/>
            <person name="Nichols A."/>
            <person name="Cepeda A.J."/>
            <person name="Yan W."/>
            <person name="Fan B."/>
            <person name="Jiang Y."/>
            <person name="Adhikari A."/>
            <person name="Zheng C.-J."/>
            <person name="Schuster L."/>
            <person name="Cowan T.M."/>
            <person name="Smanski M.J."/>
            <person name="Chevrette M.G."/>
            <person name="De Carvalho L.P.S."/>
            <person name="Shen B."/>
        </authorList>
    </citation>
    <scope>NUCLEOTIDE SEQUENCE [LARGE SCALE GENOMIC DNA]</scope>
    <source>
        <strain evidence="2 3">NPDC000155</strain>
    </source>
</reference>
<keyword evidence="2" id="KW-0489">Methyltransferase</keyword>
<dbReference type="GO" id="GO:0008168">
    <property type="term" value="F:methyltransferase activity"/>
    <property type="evidence" value="ECO:0007669"/>
    <property type="project" value="UniProtKB-KW"/>
</dbReference>
<accession>A0ABV1XW12</accession>
<dbReference type="RefSeq" id="WP_190067737.1">
    <property type="nucleotide sequence ID" value="NZ_BNBM01000001.1"/>
</dbReference>
<feature type="region of interest" description="Disordered" evidence="1">
    <location>
        <begin position="1"/>
        <end position="43"/>
    </location>
</feature>
<dbReference type="SUPFAM" id="SSF53335">
    <property type="entry name" value="S-adenosyl-L-methionine-dependent methyltransferases"/>
    <property type="match status" value="1"/>
</dbReference>
<keyword evidence="3" id="KW-1185">Reference proteome</keyword>
<keyword evidence="2" id="KW-0808">Transferase</keyword>
<protein>
    <submittedName>
        <fullName evidence="2">Methyltransferase domain-containing protein</fullName>
    </submittedName>
</protein>
<proteinExistence type="predicted"/>
<evidence type="ECO:0000313" key="2">
    <source>
        <dbReference type="EMBL" id="MER7375803.1"/>
    </source>
</evidence>
<dbReference type="Proteomes" id="UP001486207">
    <property type="component" value="Unassembled WGS sequence"/>
</dbReference>
<comment type="caution">
    <text evidence="2">The sequence shown here is derived from an EMBL/GenBank/DDBJ whole genome shotgun (WGS) entry which is preliminary data.</text>
</comment>
<feature type="compositionally biased region" description="Basic and acidic residues" evidence="1">
    <location>
        <begin position="23"/>
        <end position="43"/>
    </location>
</feature>
<dbReference type="CDD" id="cd02440">
    <property type="entry name" value="AdoMet_MTases"/>
    <property type="match status" value="1"/>
</dbReference>
<evidence type="ECO:0000313" key="3">
    <source>
        <dbReference type="Proteomes" id="UP001486207"/>
    </source>
</evidence>
<organism evidence="2 3">
    <name type="scientific">Streptomyces lanatus</name>
    <dbReference type="NCBI Taxonomy" id="66900"/>
    <lineage>
        <taxon>Bacteria</taxon>
        <taxon>Bacillati</taxon>
        <taxon>Actinomycetota</taxon>
        <taxon>Actinomycetes</taxon>
        <taxon>Kitasatosporales</taxon>
        <taxon>Streptomycetaceae</taxon>
        <taxon>Streptomyces</taxon>
    </lineage>
</organism>
<dbReference type="Pfam" id="PF13489">
    <property type="entry name" value="Methyltransf_23"/>
    <property type="match status" value="1"/>
</dbReference>
<name>A0ABV1XW12_9ACTN</name>
<dbReference type="GO" id="GO:0032259">
    <property type="term" value="P:methylation"/>
    <property type="evidence" value="ECO:0007669"/>
    <property type="project" value="UniProtKB-KW"/>
</dbReference>
<sequence>MADGMLAHDGMPTRDGMPTSDETLARDESLTRDETLPRDHGTRPYWDARHADLDDLTSGGHIGLDRPGNELFYAHRLGTLLDLIGDLSSPTAPLFVLDAGCGKGYFARALARCGHRVDAFDTSRTAIDHARAEGGGPRYAVALLDEWRAAWPYDIVVCVDVLFHVPDDEEWAAGLRNLASLVRVAGRLILTDEDTDRRTPRGAHIVHRPLTAYRAELEPLGLRHTLSRPYGFRENRVGFHVFTRNS</sequence>
<dbReference type="PANTHER" id="PTHR43861">
    <property type="entry name" value="TRANS-ACONITATE 2-METHYLTRANSFERASE-RELATED"/>
    <property type="match status" value="1"/>
</dbReference>
<dbReference type="InterPro" id="IPR029063">
    <property type="entry name" value="SAM-dependent_MTases_sf"/>
</dbReference>
<dbReference type="Gene3D" id="3.40.50.150">
    <property type="entry name" value="Vaccinia Virus protein VP39"/>
    <property type="match status" value="1"/>
</dbReference>